<organism evidence="2 3">
    <name type="scientific">Puccinia coronata f. sp. avenae</name>
    <dbReference type="NCBI Taxonomy" id="200324"/>
    <lineage>
        <taxon>Eukaryota</taxon>
        <taxon>Fungi</taxon>
        <taxon>Dikarya</taxon>
        <taxon>Basidiomycota</taxon>
        <taxon>Pucciniomycotina</taxon>
        <taxon>Pucciniomycetes</taxon>
        <taxon>Pucciniales</taxon>
        <taxon>Pucciniaceae</taxon>
        <taxon>Puccinia</taxon>
    </lineage>
</organism>
<dbReference type="EMBL" id="PGCI01000670">
    <property type="protein sequence ID" value="PLW22256.1"/>
    <property type="molecule type" value="Genomic_DNA"/>
</dbReference>
<dbReference type="Gene3D" id="2.130.10.10">
    <property type="entry name" value="YVTN repeat-like/Quinoprotein amine dehydrogenase"/>
    <property type="match status" value="1"/>
</dbReference>
<comment type="caution">
    <text evidence="2">The sequence shown here is derived from an EMBL/GenBank/DDBJ whole genome shotgun (WGS) entry which is preliminary data.</text>
</comment>
<feature type="domain" description="RSE1/DDB1/CPSF1 second beta-propeller" evidence="1">
    <location>
        <begin position="11"/>
        <end position="169"/>
    </location>
</feature>
<evidence type="ECO:0000313" key="3">
    <source>
        <dbReference type="Proteomes" id="UP000235392"/>
    </source>
</evidence>
<reference evidence="2 3" key="1">
    <citation type="submission" date="2017-11" db="EMBL/GenBank/DDBJ databases">
        <title>De novo assembly and phasing of dikaryotic genomes from two isolates of Puccinia coronata f. sp. avenae, the causal agent of oat crown rust.</title>
        <authorList>
            <person name="Miller M.E."/>
            <person name="Zhang Y."/>
            <person name="Omidvar V."/>
            <person name="Sperschneider J."/>
            <person name="Schwessinger B."/>
            <person name="Raley C."/>
            <person name="Palmer J.M."/>
            <person name="Garnica D."/>
            <person name="Upadhyaya N."/>
            <person name="Rathjen J."/>
            <person name="Taylor J.M."/>
            <person name="Park R.F."/>
            <person name="Dodds P.N."/>
            <person name="Hirsch C.D."/>
            <person name="Kianian S.F."/>
            <person name="Figueroa M."/>
        </authorList>
    </citation>
    <scope>NUCLEOTIDE SEQUENCE [LARGE SCALE GENOMIC DNA]</scope>
    <source>
        <strain evidence="2">12SD80</strain>
    </source>
</reference>
<gene>
    <name evidence="2" type="ORF">PCASD_14532</name>
</gene>
<evidence type="ECO:0000313" key="2">
    <source>
        <dbReference type="EMBL" id="PLW22256.1"/>
    </source>
</evidence>
<dbReference type="AlphaFoldDB" id="A0A2N5T9W6"/>
<name>A0A2N5T9W6_9BASI</name>
<accession>A0A2N5T9W6</accession>
<proteinExistence type="predicted"/>
<protein>
    <recommendedName>
        <fullName evidence="1">RSE1/DDB1/CPSF1 second beta-propeller domain-containing protein</fullName>
    </recommendedName>
</protein>
<dbReference type="Pfam" id="PF23726">
    <property type="entry name" value="Beta-prop_RSE1_2nd"/>
    <property type="match status" value="1"/>
</dbReference>
<evidence type="ECO:0000259" key="1">
    <source>
        <dbReference type="Pfam" id="PF23726"/>
    </source>
</evidence>
<sequence>MPGSGGPQWWELIYFKLDLDRQLNRYQEQKVMSATITSLSLLEVPKGRQRTNFLAIGLENLTIPMCSSTLIISLNPNSFLEAFSLEALTAIPSSICIAKLLDSLIDKNNHAHFVNIGLANDVLLHTVLDSPTKLLLVKGVNKMNIIALLLQTWVNYKFQNLLHFNPISYNA</sequence>
<dbReference type="InterPro" id="IPR015943">
    <property type="entry name" value="WD40/YVTN_repeat-like_dom_sf"/>
</dbReference>
<dbReference type="Proteomes" id="UP000235392">
    <property type="component" value="Unassembled WGS sequence"/>
</dbReference>
<dbReference type="InterPro" id="IPR058543">
    <property type="entry name" value="Beta-prop_RSE1/DDB1/CPSF1_2nd"/>
</dbReference>